<protein>
    <submittedName>
        <fullName evidence="1">Uncharacterized protein</fullName>
    </submittedName>
</protein>
<gene>
    <name evidence="1" type="ORF">DX932_15825</name>
</gene>
<organism evidence="1 2">
    <name type="scientific">Bacillus cereus</name>
    <dbReference type="NCBI Taxonomy" id="1396"/>
    <lineage>
        <taxon>Bacteria</taxon>
        <taxon>Bacillati</taxon>
        <taxon>Bacillota</taxon>
        <taxon>Bacilli</taxon>
        <taxon>Bacillales</taxon>
        <taxon>Bacillaceae</taxon>
        <taxon>Bacillus</taxon>
        <taxon>Bacillus cereus group</taxon>
    </lineage>
</organism>
<comment type="caution">
    <text evidence="1">The sequence shown here is derived from an EMBL/GenBank/DDBJ whole genome shotgun (WGS) entry which is preliminary data.</text>
</comment>
<sequence>MKKYRQLNLMYVFNLCASLNKKSANGERSLYLIITTVTNSHYIERHYYCMSKYEISEWVQAKILFHNK</sequence>
<dbReference type="Proteomes" id="UP000323321">
    <property type="component" value="Unassembled WGS sequence"/>
</dbReference>
<accession>A0A9W7Q430</accession>
<name>A0A9W7Q430_BACCE</name>
<reference evidence="1 2" key="1">
    <citation type="submission" date="2018-08" db="EMBL/GenBank/DDBJ databases">
        <title>Bacillus phenotypic plasticity.</title>
        <authorList>
            <person name="Hurtado E."/>
        </authorList>
    </citation>
    <scope>NUCLEOTIDE SEQUENCE [LARGE SCALE GENOMIC DNA]</scope>
    <source>
        <strain evidence="1 2">111b</strain>
    </source>
</reference>
<evidence type="ECO:0000313" key="2">
    <source>
        <dbReference type="Proteomes" id="UP000323321"/>
    </source>
</evidence>
<proteinExistence type="predicted"/>
<dbReference type="AlphaFoldDB" id="A0A9W7Q430"/>
<evidence type="ECO:0000313" key="1">
    <source>
        <dbReference type="EMBL" id="KAA6465533.1"/>
    </source>
</evidence>
<dbReference type="EMBL" id="QSMZ01000012">
    <property type="protein sequence ID" value="KAA6465533.1"/>
    <property type="molecule type" value="Genomic_DNA"/>
</dbReference>